<accession>A0ABS6J453</accession>
<evidence type="ECO:0000313" key="1">
    <source>
        <dbReference type="EMBL" id="MBU9698335.1"/>
    </source>
</evidence>
<dbReference type="Proteomes" id="UP000731907">
    <property type="component" value="Unassembled WGS sequence"/>
</dbReference>
<dbReference type="EMBL" id="JAAATX020000007">
    <property type="protein sequence ID" value="MBU9698335.1"/>
    <property type="molecule type" value="Genomic_DNA"/>
</dbReference>
<dbReference type="InterPro" id="IPR003772">
    <property type="entry name" value="YceD"/>
</dbReference>
<proteinExistence type="predicted"/>
<name>A0ABS6J453_9RHOB</name>
<gene>
    <name evidence="1" type="ORF">GU927_010815</name>
</gene>
<comment type="caution">
    <text evidence="1">The sequence shown here is derived from an EMBL/GenBank/DDBJ whole genome shotgun (WGS) entry which is preliminary data.</text>
</comment>
<keyword evidence="2" id="KW-1185">Reference proteome</keyword>
<protein>
    <submittedName>
        <fullName evidence="1">DUF177 domain-containing protein</fullName>
    </submittedName>
</protein>
<dbReference type="Pfam" id="PF02620">
    <property type="entry name" value="YceD"/>
    <property type="match status" value="1"/>
</dbReference>
<evidence type="ECO:0000313" key="2">
    <source>
        <dbReference type="Proteomes" id="UP000731907"/>
    </source>
</evidence>
<sequence>MTNAPLPSLPFRSATLSSRKATRFDFRPDAAGRAAIAAELGLLDLPAFRLRGEIRPSGRSDFDFEAELTADIVQPCSITLAPVPASLKEPVRRSFVADWQIPEGDEVEMPEDDTLEPLPEVIDIGTVALEALALALPLYPRAPGAELGEAVFTAPDAEPLRDEDLRPFAGLAALKARLAPGDGGE</sequence>
<dbReference type="RefSeq" id="WP_161762464.1">
    <property type="nucleotide sequence ID" value="NZ_JAAATX020000007.1"/>
</dbReference>
<reference evidence="1 2" key="1">
    <citation type="submission" date="2021-06" db="EMBL/GenBank/DDBJ databases">
        <title>Rhodobacteraceae bacterium strain HSP-20.</title>
        <authorList>
            <person name="Chen W.-M."/>
        </authorList>
    </citation>
    <scope>NUCLEOTIDE SEQUENCE [LARGE SCALE GENOMIC DNA]</scope>
    <source>
        <strain evidence="1 2">HSP-20</strain>
    </source>
</reference>
<organism evidence="1 2">
    <name type="scientific">Paragemmobacter amnigenus</name>
    <dbReference type="NCBI Taxonomy" id="2852097"/>
    <lineage>
        <taxon>Bacteria</taxon>
        <taxon>Pseudomonadati</taxon>
        <taxon>Pseudomonadota</taxon>
        <taxon>Alphaproteobacteria</taxon>
        <taxon>Rhodobacterales</taxon>
        <taxon>Paracoccaceae</taxon>
        <taxon>Paragemmobacter</taxon>
    </lineage>
</organism>